<sequence length="92" mass="10170">MAMTHSVLCLLVCGHGVRIVSKAIPHLFRRIAETRSPLSKRSVLECTTITAATVRVSELCCPSFRRLSLARLGYTTIGAYFAQSHSDARYSQ</sequence>
<dbReference type="AlphaFoldDB" id="A0A0H2RNN2"/>
<reference evidence="1 2" key="1">
    <citation type="submission" date="2015-04" db="EMBL/GenBank/DDBJ databases">
        <title>Complete genome sequence of Schizopora paradoxa KUC8140, a cosmopolitan wood degrader in East Asia.</title>
        <authorList>
            <consortium name="DOE Joint Genome Institute"/>
            <person name="Min B."/>
            <person name="Park H."/>
            <person name="Jang Y."/>
            <person name="Kim J.-J."/>
            <person name="Kim K.H."/>
            <person name="Pangilinan J."/>
            <person name="Lipzen A."/>
            <person name="Riley R."/>
            <person name="Grigoriev I.V."/>
            <person name="Spatafora J.W."/>
            <person name="Choi I.-G."/>
        </authorList>
    </citation>
    <scope>NUCLEOTIDE SEQUENCE [LARGE SCALE GENOMIC DNA]</scope>
    <source>
        <strain evidence="1 2">KUC8140</strain>
    </source>
</reference>
<keyword evidence="2" id="KW-1185">Reference proteome</keyword>
<evidence type="ECO:0000313" key="1">
    <source>
        <dbReference type="EMBL" id="KLO13232.1"/>
    </source>
</evidence>
<accession>A0A0H2RNN2</accession>
<proteinExistence type="predicted"/>
<organism evidence="1 2">
    <name type="scientific">Schizopora paradoxa</name>
    <dbReference type="NCBI Taxonomy" id="27342"/>
    <lineage>
        <taxon>Eukaryota</taxon>
        <taxon>Fungi</taxon>
        <taxon>Dikarya</taxon>
        <taxon>Basidiomycota</taxon>
        <taxon>Agaricomycotina</taxon>
        <taxon>Agaricomycetes</taxon>
        <taxon>Hymenochaetales</taxon>
        <taxon>Schizoporaceae</taxon>
        <taxon>Schizopora</taxon>
    </lineage>
</organism>
<gene>
    <name evidence="1" type="ORF">SCHPADRAFT_377677</name>
</gene>
<evidence type="ECO:0000313" key="2">
    <source>
        <dbReference type="Proteomes" id="UP000053477"/>
    </source>
</evidence>
<dbReference type="EMBL" id="KQ085963">
    <property type="protein sequence ID" value="KLO13232.1"/>
    <property type="molecule type" value="Genomic_DNA"/>
</dbReference>
<dbReference type="InParanoid" id="A0A0H2RNN2"/>
<name>A0A0H2RNN2_9AGAM</name>
<protein>
    <submittedName>
        <fullName evidence="1">Uncharacterized protein</fullName>
    </submittedName>
</protein>
<dbReference type="Proteomes" id="UP000053477">
    <property type="component" value="Unassembled WGS sequence"/>
</dbReference>